<dbReference type="Pfam" id="PF12867">
    <property type="entry name" value="DinB_2"/>
    <property type="match status" value="1"/>
</dbReference>
<dbReference type="InterPro" id="IPR024775">
    <property type="entry name" value="DinB-like"/>
</dbReference>
<organism evidence="2 3">
    <name type="scientific">Amycolatopsis taiwanensis</name>
    <dbReference type="NCBI Taxonomy" id="342230"/>
    <lineage>
        <taxon>Bacteria</taxon>
        <taxon>Bacillati</taxon>
        <taxon>Actinomycetota</taxon>
        <taxon>Actinomycetes</taxon>
        <taxon>Pseudonocardiales</taxon>
        <taxon>Pseudonocardiaceae</taxon>
        <taxon>Amycolatopsis</taxon>
    </lineage>
</organism>
<reference evidence="2" key="1">
    <citation type="submission" date="2023-03" db="EMBL/GenBank/DDBJ databases">
        <title>Amycolatopsis taiwanensis NBRC 103393.</title>
        <authorList>
            <person name="Ichikawa N."/>
            <person name="Sato H."/>
            <person name="Tonouchi N."/>
        </authorList>
    </citation>
    <scope>NUCLEOTIDE SEQUENCE</scope>
    <source>
        <strain evidence="2">NBRC 103393</strain>
    </source>
</reference>
<dbReference type="AlphaFoldDB" id="A0A9W6R1R0"/>
<comment type="caution">
    <text evidence="2">The sequence shown here is derived from an EMBL/GenBank/DDBJ whole genome shotgun (WGS) entry which is preliminary data.</text>
</comment>
<keyword evidence="3" id="KW-1185">Reference proteome</keyword>
<dbReference type="Gene3D" id="1.20.120.450">
    <property type="entry name" value="dinb family like domain"/>
    <property type="match status" value="1"/>
</dbReference>
<dbReference type="InterPro" id="IPR034660">
    <property type="entry name" value="DinB/YfiT-like"/>
</dbReference>
<feature type="domain" description="DinB-like" evidence="1">
    <location>
        <begin position="13"/>
        <end position="143"/>
    </location>
</feature>
<accession>A0A9W6R1R0</accession>
<gene>
    <name evidence="2" type="ORF">Atai01_26810</name>
</gene>
<proteinExistence type="predicted"/>
<sequence length="154" mass="16676">MLIAKNVYLHFADQALDGMSAILRTLGDELANKRPDLPGANSPYAIVTHCLGVLNFWAGGLVAGREVVRDREAEFTASGPVEELVSRVEAAKLRFHEDVTTADPSAPLRKEPHPAYQDTPAGLTQGGALQHVYEELAQHHGQLEVTRDLLTANG</sequence>
<evidence type="ECO:0000313" key="3">
    <source>
        <dbReference type="Proteomes" id="UP001165136"/>
    </source>
</evidence>
<evidence type="ECO:0000313" key="2">
    <source>
        <dbReference type="EMBL" id="GLY66062.1"/>
    </source>
</evidence>
<dbReference type="SUPFAM" id="SSF109854">
    <property type="entry name" value="DinB/YfiT-like putative metalloenzymes"/>
    <property type="match status" value="1"/>
</dbReference>
<dbReference type="RefSeq" id="WP_285487003.1">
    <property type="nucleotide sequence ID" value="NZ_BSTI01000005.1"/>
</dbReference>
<protein>
    <recommendedName>
        <fullName evidence="1">DinB-like domain-containing protein</fullName>
    </recommendedName>
</protein>
<dbReference type="Proteomes" id="UP001165136">
    <property type="component" value="Unassembled WGS sequence"/>
</dbReference>
<dbReference type="EMBL" id="BSTI01000005">
    <property type="protein sequence ID" value="GLY66062.1"/>
    <property type="molecule type" value="Genomic_DNA"/>
</dbReference>
<name>A0A9W6R1R0_9PSEU</name>
<evidence type="ECO:0000259" key="1">
    <source>
        <dbReference type="Pfam" id="PF12867"/>
    </source>
</evidence>